<sequence length="92" mass="10072">MPALAACLYSPSEFDSPRKREMIVSVAVKLARMRSCANAKCVRRYIALDALGGAHFGSLDERRRLINSGGSNSVERDLGIGRIYLAMQIGIE</sequence>
<comment type="caution">
    <text evidence="1">The sequence shown here is derived from an EMBL/GenBank/DDBJ whole genome shotgun (WGS) entry which is preliminary data.</text>
</comment>
<name>A0AAV4XPD9_CAEEX</name>
<evidence type="ECO:0000313" key="1">
    <source>
        <dbReference type="EMBL" id="GIY96497.1"/>
    </source>
</evidence>
<dbReference type="AlphaFoldDB" id="A0AAV4XPD9"/>
<reference evidence="1 2" key="1">
    <citation type="submission" date="2021-06" db="EMBL/GenBank/DDBJ databases">
        <title>Caerostris extrusa draft genome.</title>
        <authorList>
            <person name="Kono N."/>
            <person name="Arakawa K."/>
        </authorList>
    </citation>
    <scope>NUCLEOTIDE SEQUENCE [LARGE SCALE GENOMIC DNA]</scope>
</reference>
<protein>
    <submittedName>
        <fullName evidence="1">Uncharacterized protein</fullName>
    </submittedName>
</protein>
<gene>
    <name evidence="1" type="ORF">CEXT_461341</name>
</gene>
<dbReference type="EMBL" id="BPLR01000667">
    <property type="protein sequence ID" value="GIY96497.1"/>
    <property type="molecule type" value="Genomic_DNA"/>
</dbReference>
<evidence type="ECO:0000313" key="2">
    <source>
        <dbReference type="Proteomes" id="UP001054945"/>
    </source>
</evidence>
<organism evidence="1 2">
    <name type="scientific">Caerostris extrusa</name>
    <name type="common">Bark spider</name>
    <name type="synonym">Caerostris bankana</name>
    <dbReference type="NCBI Taxonomy" id="172846"/>
    <lineage>
        <taxon>Eukaryota</taxon>
        <taxon>Metazoa</taxon>
        <taxon>Ecdysozoa</taxon>
        <taxon>Arthropoda</taxon>
        <taxon>Chelicerata</taxon>
        <taxon>Arachnida</taxon>
        <taxon>Araneae</taxon>
        <taxon>Araneomorphae</taxon>
        <taxon>Entelegynae</taxon>
        <taxon>Araneoidea</taxon>
        <taxon>Araneidae</taxon>
        <taxon>Caerostris</taxon>
    </lineage>
</organism>
<dbReference type="Proteomes" id="UP001054945">
    <property type="component" value="Unassembled WGS sequence"/>
</dbReference>
<keyword evidence="2" id="KW-1185">Reference proteome</keyword>
<proteinExistence type="predicted"/>
<accession>A0AAV4XPD9</accession>